<gene>
    <name evidence="1" type="ORF">N1032_01815</name>
</gene>
<accession>A0ABT2GX68</accession>
<keyword evidence="2" id="KW-1185">Reference proteome</keyword>
<proteinExistence type="predicted"/>
<evidence type="ECO:0000313" key="2">
    <source>
        <dbReference type="Proteomes" id="UP001165586"/>
    </source>
</evidence>
<dbReference type="RefSeq" id="WP_259537105.1">
    <property type="nucleotide sequence ID" value="NZ_JANLCJ010000001.1"/>
</dbReference>
<comment type="caution">
    <text evidence="1">The sequence shown here is derived from an EMBL/GenBank/DDBJ whole genome shotgun (WGS) entry which is preliminary data.</text>
</comment>
<dbReference type="EMBL" id="JANLCJ010000001">
    <property type="protein sequence ID" value="MCS5732481.1"/>
    <property type="molecule type" value="Genomic_DNA"/>
</dbReference>
<protein>
    <submittedName>
        <fullName evidence="1">Uncharacterized protein</fullName>
    </submittedName>
</protein>
<reference evidence="1" key="1">
    <citation type="submission" date="2022-08" db="EMBL/GenBank/DDBJ databases">
        <authorList>
            <person name="Deng Y."/>
            <person name="Han X.-F."/>
            <person name="Zhang Y.-Q."/>
        </authorList>
    </citation>
    <scope>NUCLEOTIDE SEQUENCE</scope>
    <source>
        <strain evidence="1">CPCC 203386</strain>
    </source>
</reference>
<name>A0ABT2GX68_9MICO</name>
<organism evidence="1 2">
    <name type="scientific">Herbiconiux daphne</name>
    <dbReference type="NCBI Taxonomy" id="2970914"/>
    <lineage>
        <taxon>Bacteria</taxon>
        <taxon>Bacillati</taxon>
        <taxon>Actinomycetota</taxon>
        <taxon>Actinomycetes</taxon>
        <taxon>Micrococcales</taxon>
        <taxon>Microbacteriaceae</taxon>
        <taxon>Herbiconiux</taxon>
    </lineage>
</organism>
<dbReference type="Proteomes" id="UP001165586">
    <property type="component" value="Unassembled WGS sequence"/>
</dbReference>
<evidence type="ECO:0000313" key="1">
    <source>
        <dbReference type="EMBL" id="MCS5732481.1"/>
    </source>
</evidence>
<sequence length="59" mass="6396">MAEVEIIHELTSLGGFFILQHPFDLSSLDCANLETVYLDRASAERAAALVMLAVTATDD</sequence>